<dbReference type="SUPFAM" id="SSF51905">
    <property type="entry name" value="FAD/NAD(P)-binding domain"/>
    <property type="match status" value="1"/>
</dbReference>
<dbReference type="SUPFAM" id="SSF54373">
    <property type="entry name" value="FAD-linked reductases, C-terminal domain"/>
    <property type="match status" value="1"/>
</dbReference>
<dbReference type="InterPro" id="IPR012132">
    <property type="entry name" value="GMC_OxRdtase"/>
</dbReference>
<reference evidence="4" key="1">
    <citation type="submission" date="2025-05" db="UniProtKB">
        <authorList>
            <consortium name="EnsemblMetazoa"/>
        </authorList>
    </citation>
    <scope>IDENTIFICATION</scope>
</reference>
<evidence type="ECO:0000259" key="2">
    <source>
        <dbReference type="Pfam" id="PF00732"/>
    </source>
</evidence>
<proteinExistence type="inferred from homology"/>
<comment type="similarity">
    <text evidence="1">Belongs to the GMC oxidoreductase family.</text>
</comment>
<dbReference type="InterPro" id="IPR007867">
    <property type="entry name" value="GMC_OxRtase_C"/>
</dbReference>
<evidence type="ECO:0000256" key="1">
    <source>
        <dbReference type="ARBA" id="ARBA00010790"/>
    </source>
</evidence>
<dbReference type="RefSeq" id="XP_028146227.2">
    <property type="nucleotide sequence ID" value="XM_028290426.2"/>
</dbReference>
<dbReference type="Pfam" id="PF00732">
    <property type="entry name" value="GMC_oxred_N"/>
    <property type="match status" value="1"/>
</dbReference>
<protein>
    <recommendedName>
        <fullName evidence="6">Glucose dehydrogenase [FAD, quinone]-like</fullName>
    </recommendedName>
</protein>
<evidence type="ECO:0000313" key="5">
    <source>
        <dbReference type="Proteomes" id="UP001652700"/>
    </source>
</evidence>
<sequence>MYITIITICVIIFGSFLIVYGQTSSQLKGYMDIMEEGSESSMTYEFPTNAKMYEATEEPIIDYGTYDFVIIGGGTAGCVVANRLSEIENWSVLVIEAGNYTSLGVHQFLSNSFSLTQHSNFNWGYPMVSQRPDGSGNNETNRYPRGKGVGGSSLINFAICTKGNPENYNNWAEITNDLTWTYKNVLKYFKKAENFHWTDQCAPVNMKYHGTEGMMNIQQSIPHNFLTQTFLDANIDLKMNLTDYNSPNQLGGSVFQIFLKDGKREDTGSVYITPFLKRGNLRVLTNSFVTKIEINGLSKTASSVIFTNSGRTFRVQAKKEIILSAGVVGSPQILMLSGVGPHKHLREIGIDVIKNLEVGSSFVDHPLVMIGFKSNMTTTEVPIQNEVADLCQGKGSLTSFTIPQGVGFYRVNLYGNNKAPNLEVFPFVLKYSQSGAGLYESDTDIYQAYFADRDQQMGFYFSNVAPISKGTIRLKNKDPFEYPLINPKFFSDVNNTDIEVSYKGLELIFNMTNTPSYQKLGFKYVANPLPPCESFTKSSREYWYCYIRYMAAPFYHGTGTCSMGKNHENGAVVDSKLKVFGINKLRVVDASIFPTPIAGHTEMPVLMVAEKISDEIKAYYL</sequence>
<dbReference type="PANTHER" id="PTHR11552">
    <property type="entry name" value="GLUCOSE-METHANOL-CHOLINE GMC OXIDOREDUCTASE"/>
    <property type="match status" value="1"/>
</dbReference>
<dbReference type="GeneID" id="114339746"/>
<keyword evidence="5" id="KW-1185">Reference proteome</keyword>
<dbReference type="EnsemblMetazoa" id="XM_028290426.2">
    <property type="protein sequence ID" value="XP_028146227.2"/>
    <property type="gene ID" value="LOC114339746"/>
</dbReference>
<accession>A0ABM5IWZ8</accession>
<dbReference type="PANTHER" id="PTHR11552:SF158">
    <property type="entry name" value="GH23626P-RELATED"/>
    <property type="match status" value="1"/>
</dbReference>
<evidence type="ECO:0000259" key="3">
    <source>
        <dbReference type="Pfam" id="PF05199"/>
    </source>
</evidence>
<dbReference type="Proteomes" id="UP001652700">
    <property type="component" value="Unplaced"/>
</dbReference>
<dbReference type="PIRSF" id="PIRSF000137">
    <property type="entry name" value="Alcohol_oxidase"/>
    <property type="match status" value="1"/>
</dbReference>
<evidence type="ECO:0000313" key="4">
    <source>
        <dbReference type="EnsemblMetazoa" id="XP_028146227.2"/>
    </source>
</evidence>
<dbReference type="Gene3D" id="3.50.50.60">
    <property type="entry name" value="FAD/NAD(P)-binding domain"/>
    <property type="match status" value="1"/>
</dbReference>
<feature type="domain" description="Glucose-methanol-choline oxidoreductase N-terminal" evidence="2">
    <location>
        <begin position="66"/>
        <end position="366"/>
    </location>
</feature>
<feature type="domain" description="Glucose-methanol-choline oxidoreductase C-terminal" evidence="3">
    <location>
        <begin position="466"/>
        <end position="609"/>
    </location>
</feature>
<dbReference type="Gene3D" id="3.30.560.10">
    <property type="entry name" value="Glucose Oxidase, domain 3"/>
    <property type="match status" value="1"/>
</dbReference>
<organism evidence="4 5">
    <name type="scientific">Diabrotica virgifera virgifera</name>
    <name type="common">western corn rootworm</name>
    <dbReference type="NCBI Taxonomy" id="50390"/>
    <lineage>
        <taxon>Eukaryota</taxon>
        <taxon>Metazoa</taxon>
        <taxon>Ecdysozoa</taxon>
        <taxon>Arthropoda</taxon>
        <taxon>Hexapoda</taxon>
        <taxon>Insecta</taxon>
        <taxon>Pterygota</taxon>
        <taxon>Neoptera</taxon>
        <taxon>Endopterygota</taxon>
        <taxon>Coleoptera</taxon>
        <taxon>Polyphaga</taxon>
        <taxon>Cucujiformia</taxon>
        <taxon>Chrysomeloidea</taxon>
        <taxon>Chrysomelidae</taxon>
        <taxon>Galerucinae</taxon>
        <taxon>Diabroticina</taxon>
        <taxon>Diabroticites</taxon>
        <taxon>Diabrotica</taxon>
    </lineage>
</organism>
<dbReference type="Pfam" id="PF05199">
    <property type="entry name" value="GMC_oxred_C"/>
    <property type="match status" value="1"/>
</dbReference>
<name>A0ABM5IWZ8_DIAVI</name>
<evidence type="ECO:0008006" key="6">
    <source>
        <dbReference type="Google" id="ProtNLM"/>
    </source>
</evidence>
<dbReference type="InterPro" id="IPR036188">
    <property type="entry name" value="FAD/NAD-bd_sf"/>
</dbReference>
<dbReference type="InterPro" id="IPR000172">
    <property type="entry name" value="GMC_OxRdtase_N"/>
</dbReference>